<dbReference type="SUPFAM" id="SSF56300">
    <property type="entry name" value="Metallo-dependent phosphatases"/>
    <property type="match status" value="1"/>
</dbReference>
<dbReference type="VEuPathDB" id="VectorBase:HLOH_040038"/>
<gene>
    <name evidence="3" type="ORF">HPB48_015313</name>
</gene>
<dbReference type="Gene3D" id="3.60.21.10">
    <property type="match status" value="1"/>
</dbReference>
<sequence>MVKAGVPVLMCNGDVRGEKEIANDATKPSIVLQRGGRRIGIIGYINPETAYRSYPGHTQFLNDKECVRREAQRLHGEGVNIIIALGHSGLEEDKRIATEVPLVDVVVGGFSHYYMYSGSPLAIAAEPIHGPYPVVVQRPDGTQALVVTAFWFGKYMGNLEVVFDHKGNMVSYKGSPVLMDSTVKEERAENTRLAKSLEMARAQADADRNRAVGSTKVLLEGSRQRCRLEECPMGNLLADALFKWYAGLASADDRLWGPVNGAIVPARDIHSSVDERLTNGGSRPS</sequence>
<comment type="caution">
    <text evidence="3">The sequence shown here is derived from an EMBL/GenBank/DDBJ whole genome shotgun (WGS) entry which is preliminary data.</text>
</comment>
<evidence type="ECO:0000313" key="4">
    <source>
        <dbReference type="Proteomes" id="UP000821853"/>
    </source>
</evidence>
<dbReference type="InterPro" id="IPR036907">
    <property type="entry name" value="5'-Nucleotdase_C_sf"/>
</dbReference>
<proteinExistence type="predicted"/>
<dbReference type="PRINTS" id="PR01607">
    <property type="entry name" value="APYRASEFAMLY"/>
</dbReference>
<dbReference type="GO" id="GO:0008253">
    <property type="term" value="F:5'-nucleotidase activity"/>
    <property type="evidence" value="ECO:0007669"/>
    <property type="project" value="UniProtKB-EC"/>
</dbReference>
<name>A0A9J6H2P6_HAELO</name>
<dbReference type="PANTHER" id="PTHR11575:SF24">
    <property type="entry name" value="5'-NUCLEOTIDASE"/>
    <property type="match status" value="1"/>
</dbReference>
<keyword evidence="4" id="KW-1185">Reference proteome</keyword>
<organism evidence="3 4">
    <name type="scientific">Haemaphysalis longicornis</name>
    <name type="common">Bush tick</name>
    <dbReference type="NCBI Taxonomy" id="44386"/>
    <lineage>
        <taxon>Eukaryota</taxon>
        <taxon>Metazoa</taxon>
        <taxon>Ecdysozoa</taxon>
        <taxon>Arthropoda</taxon>
        <taxon>Chelicerata</taxon>
        <taxon>Arachnida</taxon>
        <taxon>Acari</taxon>
        <taxon>Parasitiformes</taxon>
        <taxon>Ixodida</taxon>
        <taxon>Ixodoidea</taxon>
        <taxon>Ixodidae</taxon>
        <taxon>Haemaphysalinae</taxon>
        <taxon>Haemaphysalis</taxon>
    </lineage>
</organism>
<dbReference type="Proteomes" id="UP000821853">
    <property type="component" value="Chromosome 9"/>
</dbReference>
<dbReference type="GO" id="GO:0006196">
    <property type="term" value="P:AMP catabolic process"/>
    <property type="evidence" value="ECO:0007669"/>
    <property type="project" value="TreeGrafter"/>
</dbReference>
<dbReference type="EC" id="3.1.3.5" evidence="2"/>
<evidence type="ECO:0000256" key="1">
    <source>
        <dbReference type="ARBA" id="ARBA00000815"/>
    </source>
</evidence>
<protein>
    <recommendedName>
        <fullName evidence="2">5'-nucleotidase</fullName>
        <ecNumber evidence="2">3.1.3.5</ecNumber>
    </recommendedName>
</protein>
<dbReference type="EMBL" id="JABSTR010000011">
    <property type="protein sequence ID" value="KAH9382034.1"/>
    <property type="molecule type" value="Genomic_DNA"/>
</dbReference>
<dbReference type="InterPro" id="IPR006179">
    <property type="entry name" value="5_nucleotidase/apyrase"/>
</dbReference>
<accession>A0A9J6H2P6</accession>
<dbReference type="Gene3D" id="3.90.780.10">
    <property type="entry name" value="5'-Nucleotidase, C-terminal domain"/>
    <property type="match status" value="1"/>
</dbReference>
<dbReference type="InterPro" id="IPR029052">
    <property type="entry name" value="Metallo-depent_PP-like"/>
</dbReference>
<dbReference type="GO" id="GO:0005886">
    <property type="term" value="C:plasma membrane"/>
    <property type="evidence" value="ECO:0007669"/>
    <property type="project" value="TreeGrafter"/>
</dbReference>
<reference evidence="3 4" key="1">
    <citation type="journal article" date="2020" name="Cell">
        <title>Large-Scale Comparative Analyses of Tick Genomes Elucidate Their Genetic Diversity and Vector Capacities.</title>
        <authorList>
            <consortium name="Tick Genome and Microbiome Consortium (TIGMIC)"/>
            <person name="Jia N."/>
            <person name="Wang J."/>
            <person name="Shi W."/>
            <person name="Du L."/>
            <person name="Sun Y."/>
            <person name="Zhan W."/>
            <person name="Jiang J.F."/>
            <person name="Wang Q."/>
            <person name="Zhang B."/>
            <person name="Ji P."/>
            <person name="Bell-Sakyi L."/>
            <person name="Cui X.M."/>
            <person name="Yuan T.T."/>
            <person name="Jiang B.G."/>
            <person name="Yang W.F."/>
            <person name="Lam T.T."/>
            <person name="Chang Q.C."/>
            <person name="Ding S.J."/>
            <person name="Wang X.J."/>
            <person name="Zhu J.G."/>
            <person name="Ruan X.D."/>
            <person name="Zhao L."/>
            <person name="Wei J.T."/>
            <person name="Ye R.Z."/>
            <person name="Que T.C."/>
            <person name="Du C.H."/>
            <person name="Zhou Y.H."/>
            <person name="Cheng J.X."/>
            <person name="Dai P.F."/>
            <person name="Guo W.B."/>
            <person name="Han X.H."/>
            <person name="Huang E.J."/>
            <person name="Li L.F."/>
            <person name="Wei W."/>
            <person name="Gao Y.C."/>
            <person name="Liu J.Z."/>
            <person name="Shao H.Z."/>
            <person name="Wang X."/>
            <person name="Wang C.C."/>
            <person name="Yang T.C."/>
            <person name="Huo Q.B."/>
            <person name="Li W."/>
            <person name="Chen H.Y."/>
            <person name="Chen S.E."/>
            <person name="Zhou L.G."/>
            <person name="Ni X.B."/>
            <person name="Tian J.H."/>
            <person name="Sheng Y."/>
            <person name="Liu T."/>
            <person name="Pan Y.S."/>
            <person name="Xia L.Y."/>
            <person name="Li J."/>
            <person name="Zhao F."/>
            <person name="Cao W.C."/>
        </authorList>
    </citation>
    <scope>NUCLEOTIDE SEQUENCE [LARGE SCALE GENOMIC DNA]</scope>
    <source>
        <strain evidence="3">HaeL-2018</strain>
    </source>
</reference>
<dbReference type="SUPFAM" id="SSF55816">
    <property type="entry name" value="5'-nucleotidase (syn. UDP-sugar hydrolase), C-terminal domain"/>
    <property type="match status" value="1"/>
</dbReference>
<dbReference type="OrthoDB" id="6510877at2759"/>
<evidence type="ECO:0000256" key="2">
    <source>
        <dbReference type="ARBA" id="ARBA00012643"/>
    </source>
</evidence>
<dbReference type="PANTHER" id="PTHR11575">
    <property type="entry name" value="5'-NUCLEOTIDASE-RELATED"/>
    <property type="match status" value="1"/>
</dbReference>
<evidence type="ECO:0000313" key="3">
    <source>
        <dbReference type="EMBL" id="KAH9382034.1"/>
    </source>
</evidence>
<dbReference type="AlphaFoldDB" id="A0A9J6H2P6"/>
<comment type="catalytic activity">
    <reaction evidence="1">
        <text>a ribonucleoside 5'-phosphate + H2O = a ribonucleoside + phosphate</text>
        <dbReference type="Rhea" id="RHEA:12484"/>
        <dbReference type="ChEBI" id="CHEBI:15377"/>
        <dbReference type="ChEBI" id="CHEBI:18254"/>
        <dbReference type="ChEBI" id="CHEBI:43474"/>
        <dbReference type="ChEBI" id="CHEBI:58043"/>
        <dbReference type="EC" id="3.1.3.5"/>
    </reaction>
</comment>
<dbReference type="OMA" id="KNDICRM"/>